<name>A0A0R1SD22_9LACO</name>
<protein>
    <submittedName>
        <fullName evidence="2">Uncharacterized protein</fullName>
    </submittedName>
</protein>
<gene>
    <name evidence="2" type="ORF">FC23_GL000111</name>
</gene>
<keyword evidence="1" id="KW-0472">Membrane</keyword>
<evidence type="ECO:0000313" key="3">
    <source>
        <dbReference type="Proteomes" id="UP000051931"/>
    </source>
</evidence>
<comment type="caution">
    <text evidence="2">The sequence shown here is derived from an EMBL/GenBank/DDBJ whole genome shotgun (WGS) entry which is preliminary data.</text>
</comment>
<dbReference type="AlphaFoldDB" id="A0A0R1SD22"/>
<keyword evidence="1" id="KW-1133">Transmembrane helix</keyword>
<proteinExistence type="predicted"/>
<feature type="transmembrane region" description="Helical" evidence="1">
    <location>
        <begin position="30"/>
        <end position="58"/>
    </location>
</feature>
<dbReference type="EMBL" id="AZFB01000001">
    <property type="protein sequence ID" value="KRL63864.1"/>
    <property type="molecule type" value="Genomic_DNA"/>
</dbReference>
<evidence type="ECO:0000313" key="2">
    <source>
        <dbReference type="EMBL" id="KRL63864.1"/>
    </source>
</evidence>
<organism evidence="2 3">
    <name type="scientific">Lactobacillus psittaci DSM 15354</name>
    <dbReference type="NCBI Taxonomy" id="1122152"/>
    <lineage>
        <taxon>Bacteria</taxon>
        <taxon>Bacillati</taxon>
        <taxon>Bacillota</taxon>
        <taxon>Bacilli</taxon>
        <taxon>Lactobacillales</taxon>
        <taxon>Lactobacillaceae</taxon>
        <taxon>Lactobacillus</taxon>
    </lineage>
</organism>
<dbReference type="PATRIC" id="fig|1122152.4.peg.112"/>
<sequence>MLELLLLLLVIYLLYKLSIGLIYIFSFFIAIAFIFFLVSWLLLPALIVGITGLALVGIKNIFNN</sequence>
<dbReference type="RefSeq" id="WP_027824763.1">
    <property type="nucleotide sequence ID" value="NZ_AUEI01000004.1"/>
</dbReference>
<keyword evidence="1" id="KW-0812">Transmembrane</keyword>
<reference evidence="2 3" key="1">
    <citation type="journal article" date="2015" name="Genome Announc.">
        <title>Expanding the biotechnology potential of lactobacilli through comparative genomics of 213 strains and associated genera.</title>
        <authorList>
            <person name="Sun Z."/>
            <person name="Harris H.M."/>
            <person name="McCann A."/>
            <person name="Guo C."/>
            <person name="Argimon S."/>
            <person name="Zhang W."/>
            <person name="Yang X."/>
            <person name="Jeffery I.B."/>
            <person name="Cooney J.C."/>
            <person name="Kagawa T.F."/>
            <person name="Liu W."/>
            <person name="Song Y."/>
            <person name="Salvetti E."/>
            <person name="Wrobel A."/>
            <person name="Rasinkangas P."/>
            <person name="Parkhill J."/>
            <person name="Rea M.C."/>
            <person name="O'Sullivan O."/>
            <person name="Ritari J."/>
            <person name="Douillard F.P."/>
            <person name="Paul Ross R."/>
            <person name="Yang R."/>
            <person name="Briner A.E."/>
            <person name="Felis G.E."/>
            <person name="de Vos W.M."/>
            <person name="Barrangou R."/>
            <person name="Klaenhammer T.R."/>
            <person name="Caufield P.W."/>
            <person name="Cui Y."/>
            <person name="Zhang H."/>
            <person name="O'Toole P.W."/>
        </authorList>
    </citation>
    <scope>NUCLEOTIDE SEQUENCE [LARGE SCALE GENOMIC DNA]</scope>
    <source>
        <strain evidence="2 3">DSM 15354</strain>
    </source>
</reference>
<dbReference type="Proteomes" id="UP000051931">
    <property type="component" value="Unassembled WGS sequence"/>
</dbReference>
<accession>A0A0R1SD22</accession>
<evidence type="ECO:0000256" key="1">
    <source>
        <dbReference type="SAM" id="Phobius"/>
    </source>
</evidence>
<keyword evidence="3" id="KW-1185">Reference proteome</keyword>
<dbReference type="STRING" id="1122152.GCA_000425905_00573"/>